<gene>
    <name evidence="2" type="ORF">A0H81_02145</name>
</gene>
<proteinExistence type="predicted"/>
<dbReference type="EMBL" id="LUGG01000002">
    <property type="protein sequence ID" value="OBZ78444.1"/>
    <property type="molecule type" value="Genomic_DNA"/>
</dbReference>
<evidence type="ECO:0000256" key="1">
    <source>
        <dbReference type="SAM" id="Phobius"/>
    </source>
</evidence>
<keyword evidence="1" id="KW-0472">Membrane</keyword>
<organism evidence="2 3">
    <name type="scientific">Grifola frondosa</name>
    <name type="common">Maitake</name>
    <name type="synonym">Polyporus frondosus</name>
    <dbReference type="NCBI Taxonomy" id="5627"/>
    <lineage>
        <taxon>Eukaryota</taxon>
        <taxon>Fungi</taxon>
        <taxon>Dikarya</taxon>
        <taxon>Basidiomycota</taxon>
        <taxon>Agaricomycotina</taxon>
        <taxon>Agaricomycetes</taxon>
        <taxon>Polyporales</taxon>
        <taxon>Grifolaceae</taxon>
        <taxon>Grifola</taxon>
    </lineage>
</organism>
<dbReference type="Proteomes" id="UP000092993">
    <property type="component" value="Unassembled WGS sequence"/>
</dbReference>
<keyword evidence="1" id="KW-1133">Transmembrane helix</keyword>
<evidence type="ECO:0000313" key="3">
    <source>
        <dbReference type="Proteomes" id="UP000092993"/>
    </source>
</evidence>
<name>A0A1C7MTZ1_GRIFR</name>
<dbReference type="OMA" id="ESVWWFI"/>
<keyword evidence="1" id="KW-0812">Transmembrane</keyword>
<evidence type="ECO:0000313" key="2">
    <source>
        <dbReference type="EMBL" id="OBZ78444.1"/>
    </source>
</evidence>
<keyword evidence="3" id="KW-1185">Reference proteome</keyword>
<sequence length="157" mass="17374">MVQYNVGLTPGVIVGFVLVLLVLLSMFFSTGYIIWRSRPGNANRALFRRKRFIKVDMENEGAGAGDEKLAEDSANGTPSTLSDEYLTHTAPTLNLIISPSKSRTFKVETDGGVGVGVEVRVTPPSPALLPTKKSDRRLRFETVQFPQGENESVWWFI</sequence>
<feature type="transmembrane region" description="Helical" evidence="1">
    <location>
        <begin position="12"/>
        <end position="35"/>
    </location>
</feature>
<protein>
    <submittedName>
        <fullName evidence="2">Uncharacterized protein</fullName>
    </submittedName>
</protein>
<accession>A0A1C7MTZ1</accession>
<comment type="caution">
    <text evidence="2">The sequence shown here is derived from an EMBL/GenBank/DDBJ whole genome shotgun (WGS) entry which is preliminary data.</text>
</comment>
<dbReference type="AlphaFoldDB" id="A0A1C7MTZ1"/>
<reference evidence="2 3" key="1">
    <citation type="submission" date="2016-03" db="EMBL/GenBank/DDBJ databases">
        <title>Whole genome sequencing of Grifola frondosa 9006-11.</title>
        <authorList>
            <person name="Min B."/>
            <person name="Park H."/>
            <person name="Kim J.-G."/>
            <person name="Cho H."/>
            <person name="Oh Y.-L."/>
            <person name="Kong W.-S."/>
            <person name="Choi I.-G."/>
        </authorList>
    </citation>
    <scope>NUCLEOTIDE SEQUENCE [LARGE SCALE GENOMIC DNA]</scope>
    <source>
        <strain evidence="2 3">9006-11</strain>
    </source>
</reference>